<dbReference type="GO" id="GO:0016747">
    <property type="term" value="F:acyltransferase activity, transferring groups other than amino-acyl groups"/>
    <property type="evidence" value="ECO:0007669"/>
    <property type="project" value="InterPro"/>
</dbReference>
<dbReference type="PROSITE" id="PS51186">
    <property type="entry name" value="GNAT"/>
    <property type="match status" value="2"/>
</dbReference>
<gene>
    <name evidence="4" type="ORF">BJ999_003909</name>
</gene>
<dbReference type="SUPFAM" id="SSF55729">
    <property type="entry name" value="Acyl-CoA N-acyltransferases (Nat)"/>
    <property type="match status" value="2"/>
</dbReference>
<dbReference type="PANTHER" id="PTHR43877:SF1">
    <property type="entry name" value="ACETYLTRANSFERASE"/>
    <property type="match status" value="1"/>
</dbReference>
<dbReference type="InterPro" id="IPR016181">
    <property type="entry name" value="Acyl_CoA_acyltransferase"/>
</dbReference>
<dbReference type="Pfam" id="PF13508">
    <property type="entry name" value="Acetyltransf_7"/>
    <property type="match status" value="1"/>
</dbReference>
<evidence type="ECO:0000256" key="1">
    <source>
        <dbReference type="ARBA" id="ARBA00022679"/>
    </source>
</evidence>
<evidence type="ECO:0000313" key="5">
    <source>
        <dbReference type="Proteomes" id="UP000591272"/>
    </source>
</evidence>
<keyword evidence="5" id="KW-1185">Reference proteome</keyword>
<feature type="domain" description="N-acetyltransferase" evidence="3">
    <location>
        <begin position="12"/>
        <end position="165"/>
    </location>
</feature>
<evidence type="ECO:0000256" key="2">
    <source>
        <dbReference type="ARBA" id="ARBA00023315"/>
    </source>
</evidence>
<sequence length="334" mass="35320">MDVIALDDPTDAQIRGWHSVLAAVHAAEPDGDPAPDPERTARLLLGAEAGSRQRLWAAAAGGPGAAGGALAAVAALRLPGEPGADRPGEVDIQVRPEHRRRGLGARLLAAAAAGLRADGRSSVIAQVLAGTPAVPFLESHGFECVLTLRGMLLRLDDVPAERVARLLAEAPAGYRLVRWRGVVPDEHAGALARAKHAMADFAEYEGTPWDAHRVREMAEIVAKRGDDLYTVAALSGGVIAGFTEVVVPAGCAGRAAQYDTAVLPEHRGRRLGIWVKAAMLRWLEEECPGVREIETDNSGDNAHMIAVNEELGFRLERESLEFQAAVSALPAAGR</sequence>
<dbReference type="RefSeq" id="WP_179834622.1">
    <property type="nucleotide sequence ID" value="NZ_BMRD01000018.1"/>
</dbReference>
<keyword evidence="2" id="KW-0012">Acyltransferase</keyword>
<comment type="caution">
    <text evidence="4">The sequence shown here is derived from an EMBL/GenBank/DDBJ whole genome shotgun (WGS) entry which is preliminary data.</text>
</comment>
<accession>A0A7Y9KF58</accession>
<dbReference type="Pfam" id="PF00583">
    <property type="entry name" value="Acetyltransf_1"/>
    <property type="match status" value="1"/>
</dbReference>
<dbReference type="InterPro" id="IPR050832">
    <property type="entry name" value="Bact_Acetyltransf"/>
</dbReference>
<dbReference type="InterPro" id="IPR000182">
    <property type="entry name" value="GNAT_dom"/>
</dbReference>
<dbReference type="PANTHER" id="PTHR43877">
    <property type="entry name" value="AMINOALKYLPHOSPHONATE N-ACETYLTRANSFERASE-RELATED-RELATED"/>
    <property type="match status" value="1"/>
</dbReference>
<dbReference type="AlphaFoldDB" id="A0A7Y9KF58"/>
<organism evidence="4 5">
    <name type="scientific">Actinomadura citrea</name>
    <dbReference type="NCBI Taxonomy" id="46158"/>
    <lineage>
        <taxon>Bacteria</taxon>
        <taxon>Bacillati</taxon>
        <taxon>Actinomycetota</taxon>
        <taxon>Actinomycetes</taxon>
        <taxon>Streptosporangiales</taxon>
        <taxon>Thermomonosporaceae</taxon>
        <taxon>Actinomadura</taxon>
    </lineage>
</organism>
<evidence type="ECO:0000259" key="3">
    <source>
        <dbReference type="PROSITE" id="PS51186"/>
    </source>
</evidence>
<name>A0A7Y9KF58_9ACTN</name>
<proteinExistence type="predicted"/>
<feature type="domain" description="N-acetyltransferase" evidence="3">
    <location>
        <begin position="189"/>
        <end position="332"/>
    </location>
</feature>
<keyword evidence="1 4" id="KW-0808">Transferase</keyword>
<dbReference type="Gene3D" id="3.40.630.30">
    <property type="match status" value="1"/>
</dbReference>
<protein>
    <submittedName>
        <fullName evidence="4">GNAT superfamily N-acetyltransferase</fullName>
    </submittedName>
</protein>
<dbReference type="Proteomes" id="UP000591272">
    <property type="component" value="Unassembled WGS sequence"/>
</dbReference>
<dbReference type="EMBL" id="JACCBT010000001">
    <property type="protein sequence ID" value="NYE13613.1"/>
    <property type="molecule type" value="Genomic_DNA"/>
</dbReference>
<reference evidence="4 5" key="1">
    <citation type="submission" date="2020-07" db="EMBL/GenBank/DDBJ databases">
        <title>Sequencing the genomes of 1000 actinobacteria strains.</title>
        <authorList>
            <person name="Klenk H.-P."/>
        </authorList>
    </citation>
    <scope>NUCLEOTIDE SEQUENCE [LARGE SCALE GENOMIC DNA]</scope>
    <source>
        <strain evidence="4 5">DSM 43461</strain>
    </source>
</reference>
<evidence type="ECO:0000313" key="4">
    <source>
        <dbReference type="EMBL" id="NYE13613.1"/>
    </source>
</evidence>